<dbReference type="OMA" id="VMCLEIE"/>
<evidence type="ECO:0000313" key="2">
    <source>
        <dbReference type="Proteomes" id="UP000026962"/>
    </source>
</evidence>
<protein>
    <submittedName>
        <fullName evidence="1">Uncharacterized protein</fullName>
    </submittedName>
</protein>
<dbReference type="AlphaFoldDB" id="A0A0E0KIG1"/>
<dbReference type="Gramene" id="OPUNC03G29740.1">
    <property type="protein sequence ID" value="OPUNC03G29740.1"/>
    <property type="gene ID" value="OPUNC03G29740"/>
</dbReference>
<proteinExistence type="predicted"/>
<dbReference type="EnsemblPlants" id="OPUNC03G29740.1">
    <property type="protein sequence ID" value="OPUNC03G29740.1"/>
    <property type="gene ID" value="OPUNC03G29740"/>
</dbReference>
<accession>A0A0E0KIG1</accession>
<name>A0A0E0KIG1_ORYPU</name>
<dbReference type="Proteomes" id="UP000026962">
    <property type="component" value="Chromosome 3"/>
</dbReference>
<reference evidence="1" key="2">
    <citation type="submission" date="2018-05" db="EMBL/GenBank/DDBJ databases">
        <title>OpunRS2 (Oryza punctata Reference Sequence Version 2).</title>
        <authorList>
            <person name="Zhang J."/>
            <person name="Kudrna D."/>
            <person name="Lee S."/>
            <person name="Talag J."/>
            <person name="Welchert J."/>
            <person name="Wing R.A."/>
        </authorList>
    </citation>
    <scope>NUCLEOTIDE SEQUENCE [LARGE SCALE GENOMIC DNA]</scope>
</reference>
<dbReference type="HOGENOM" id="CLU_2907769_0_0_1"/>
<keyword evidence="2" id="KW-1185">Reference proteome</keyword>
<sequence>MITLYQIVMCLEIEEQNKQAMQVPEPSPYDPSRQHRCMLRWPHIKAGMGKLLWQLKIDGGMGVSIMNMHC</sequence>
<reference evidence="1" key="1">
    <citation type="submission" date="2015-04" db="UniProtKB">
        <authorList>
            <consortium name="EnsemblPlants"/>
        </authorList>
    </citation>
    <scope>IDENTIFICATION</scope>
</reference>
<organism evidence="1">
    <name type="scientific">Oryza punctata</name>
    <name type="common">Red rice</name>
    <dbReference type="NCBI Taxonomy" id="4537"/>
    <lineage>
        <taxon>Eukaryota</taxon>
        <taxon>Viridiplantae</taxon>
        <taxon>Streptophyta</taxon>
        <taxon>Embryophyta</taxon>
        <taxon>Tracheophyta</taxon>
        <taxon>Spermatophyta</taxon>
        <taxon>Magnoliopsida</taxon>
        <taxon>Liliopsida</taxon>
        <taxon>Poales</taxon>
        <taxon>Poaceae</taxon>
        <taxon>BOP clade</taxon>
        <taxon>Oryzoideae</taxon>
        <taxon>Oryzeae</taxon>
        <taxon>Oryzinae</taxon>
        <taxon>Oryza</taxon>
    </lineage>
</organism>
<evidence type="ECO:0000313" key="1">
    <source>
        <dbReference type="EnsemblPlants" id="OPUNC03G29740.1"/>
    </source>
</evidence>